<organism evidence="1 2">
    <name type="scientific">Leptolyngbya cf. ectocarpi LEGE 11479</name>
    <dbReference type="NCBI Taxonomy" id="1828722"/>
    <lineage>
        <taxon>Bacteria</taxon>
        <taxon>Bacillati</taxon>
        <taxon>Cyanobacteriota</taxon>
        <taxon>Cyanophyceae</taxon>
        <taxon>Leptolyngbyales</taxon>
        <taxon>Leptolyngbyaceae</taxon>
        <taxon>Leptolyngbya group</taxon>
        <taxon>Leptolyngbya</taxon>
    </lineage>
</organism>
<protein>
    <submittedName>
        <fullName evidence="1">Uncharacterized protein</fullName>
    </submittedName>
</protein>
<evidence type="ECO:0000313" key="1">
    <source>
        <dbReference type="EMBL" id="MBE9069372.1"/>
    </source>
</evidence>
<proteinExistence type="predicted"/>
<evidence type="ECO:0000313" key="2">
    <source>
        <dbReference type="Proteomes" id="UP000615026"/>
    </source>
</evidence>
<dbReference type="EMBL" id="JADEXP010000266">
    <property type="protein sequence ID" value="MBE9069372.1"/>
    <property type="molecule type" value="Genomic_DNA"/>
</dbReference>
<gene>
    <name evidence="1" type="ORF">IQ260_22260</name>
</gene>
<comment type="caution">
    <text evidence="1">The sequence shown here is derived from an EMBL/GenBank/DDBJ whole genome shotgun (WGS) entry which is preliminary data.</text>
</comment>
<reference evidence="1" key="1">
    <citation type="submission" date="2020-10" db="EMBL/GenBank/DDBJ databases">
        <authorList>
            <person name="Castelo-Branco R."/>
            <person name="Eusebio N."/>
            <person name="Adriana R."/>
            <person name="Vieira A."/>
            <person name="Brugerolle De Fraissinette N."/>
            <person name="Rezende De Castro R."/>
            <person name="Schneider M.P."/>
            <person name="Vasconcelos V."/>
            <person name="Leao P.N."/>
        </authorList>
    </citation>
    <scope>NUCLEOTIDE SEQUENCE</scope>
    <source>
        <strain evidence="1">LEGE 11479</strain>
    </source>
</reference>
<keyword evidence="2" id="KW-1185">Reference proteome</keyword>
<dbReference type="AlphaFoldDB" id="A0A928ZXQ8"/>
<sequence length="81" mass="8326">MSAYALGVPAASWGFEETREKGEVRVSVRTLAVRPLGAGSFFVPQPGPVVCASGRRVAPRGACCSTTAGSSLLLDFRGSPA</sequence>
<dbReference type="Proteomes" id="UP000615026">
    <property type="component" value="Unassembled WGS sequence"/>
</dbReference>
<name>A0A928ZXQ8_LEPEC</name>
<accession>A0A928ZXQ8</accession>